<name>A0ABV8UEX3_9PROT</name>
<accession>A0ABV8UEX3</accession>
<evidence type="ECO:0000313" key="2">
    <source>
        <dbReference type="EMBL" id="MFC4349018.1"/>
    </source>
</evidence>
<dbReference type="Gene3D" id="3.40.190.10">
    <property type="entry name" value="Periplasmic binding protein-like II"/>
    <property type="match status" value="2"/>
</dbReference>
<evidence type="ECO:0000313" key="3">
    <source>
        <dbReference type="Proteomes" id="UP001595776"/>
    </source>
</evidence>
<comment type="caution">
    <text evidence="2">The sequence shown here is derived from an EMBL/GenBank/DDBJ whole genome shotgun (WGS) entry which is preliminary data.</text>
</comment>
<reference evidence="3" key="1">
    <citation type="journal article" date="2019" name="Int. J. Syst. Evol. Microbiol.">
        <title>The Global Catalogue of Microorganisms (GCM) 10K type strain sequencing project: providing services to taxonomists for standard genome sequencing and annotation.</title>
        <authorList>
            <consortium name="The Broad Institute Genomics Platform"/>
            <consortium name="The Broad Institute Genome Sequencing Center for Infectious Disease"/>
            <person name="Wu L."/>
            <person name="Ma J."/>
        </authorList>
    </citation>
    <scope>NUCLEOTIDE SEQUENCE [LARGE SCALE GENOMIC DNA]</scope>
    <source>
        <strain evidence="3">CGMCC 1.15304</strain>
    </source>
</reference>
<feature type="signal peptide" evidence="1">
    <location>
        <begin position="1"/>
        <end position="21"/>
    </location>
</feature>
<gene>
    <name evidence="2" type="ORF">ACFO5Q_14280</name>
</gene>
<keyword evidence="3" id="KW-1185">Reference proteome</keyword>
<dbReference type="Proteomes" id="UP001595776">
    <property type="component" value="Unassembled WGS sequence"/>
</dbReference>
<evidence type="ECO:0008006" key="4">
    <source>
        <dbReference type="Google" id="ProtNLM"/>
    </source>
</evidence>
<feature type="chain" id="PRO_5046163379" description="Solute-binding protein family 3/N-terminal domain-containing protein" evidence="1">
    <location>
        <begin position="22"/>
        <end position="261"/>
    </location>
</feature>
<organism evidence="2 3">
    <name type="scientific">Kordiimonas lipolytica</name>
    <dbReference type="NCBI Taxonomy" id="1662421"/>
    <lineage>
        <taxon>Bacteria</taxon>
        <taxon>Pseudomonadati</taxon>
        <taxon>Pseudomonadota</taxon>
        <taxon>Alphaproteobacteria</taxon>
        <taxon>Kordiimonadales</taxon>
        <taxon>Kordiimonadaceae</taxon>
        <taxon>Kordiimonas</taxon>
    </lineage>
</organism>
<sequence length="261" mass="29354">MIRVAAVLLSLGFLSSLPIHAEDARPMKVIMPLWGPSIQADGTGMFVDMFRFVLKGHEDRYDIEFVSYDKALRLLLYSDVDCAYPISKKTIMVSMKHTDPDQMVQSLPVLVSKTYLFSRPGEPVFSGMDQLKDKLLIQIRGENYNHNFRMSQARFWNVDTEIEKVRVLLEGRGDAMLGSMPEILISFAELGVEIPPYDPGFTVLDYNNAMTCRSSPKASALVNLFNQRIRETVEDGSLRARAVGHGVPESVVDAFLPKLPH</sequence>
<dbReference type="EMBL" id="JBHSCR010000014">
    <property type="protein sequence ID" value="MFC4349018.1"/>
    <property type="molecule type" value="Genomic_DNA"/>
</dbReference>
<dbReference type="SUPFAM" id="SSF53850">
    <property type="entry name" value="Periplasmic binding protein-like II"/>
    <property type="match status" value="1"/>
</dbReference>
<proteinExistence type="predicted"/>
<evidence type="ECO:0000256" key="1">
    <source>
        <dbReference type="SAM" id="SignalP"/>
    </source>
</evidence>
<dbReference type="RefSeq" id="WP_068143769.1">
    <property type="nucleotide sequence ID" value="NZ_JBHSCR010000014.1"/>
</dbReference>
<keyword evidence="1" id="KW-0732">Signal</keyword>
<protein>
    <recommendedName>
        <fullName evidence="4">Solute-binding protein family 3/N-terminal domain-containing protein</fullName>
    </recommendedName>
</protein>